<keyword evidence="2" id="KW-0012">Acyltransferase</keyword>
<evidence type="ECO:0000259" key="3">
    <source>
        <dbReference type="PROSITE" id="PS51186"/>
    </source>
</evidence>
<evidence type="ECO:0000313" key="5">
    <source>
        <dbReference type="Proteomes" id="UP000078252"/>
    </source>
</evidence>
<dbReference type="Proteomes" id="UP000078252">
    <property type="component" value="Unassembled WGS sequence"/>
</dbReference>
<dbReference type="AlphaFoldDB" id="A0A175S0F2"/>
<dbReference type="CDD" id="cd04301">
    <property type="entry name" value="NAT_SF"/>
    <property type="match status" value="1"/>
</dbReference>
<dbReference type="InterPro" id="IPR050680">
    <property type="entry name" value="YpeA/RimI_acetyltransf"/>
</dbReference>
<keyword evidence="1 4" id="KW-0808">Transferase</keyword>
<dbReference type="STRING" id="33881.NS184_03590"/>
<comment type="caution">
    <text evidence="4">The sequence shown here is derived from an EMBL/GenBank/DDBJ whole genome shotgun (WGS) entry which is preliminary data.</text>
</comment>
<evidence type="ECO:0000256" key="2">
    <source>
        <dbReference type="ARBA" id="ARBA00023315"/>
    </source>
</evidence>
<dbReference type="PATRIC" id="fig|33881.3.peg.984"/>
<dbReference type="EMBL" id="LDQC01000022">
    <property type="protein sequence ID" value="KTR09134.1"/>
    <property type="molecule type" value="Genomic_DNA"/>
</dbReference>
<dbReference type="InterPro" id="IPR000182">
    <property type="entry name" value="GNAT_dom"/>
</dbReference>
<gene>
    <name evidence="4" type="ORF">NS184_03590</name>
</gene>
<sequence>MLDNPALASLNGAHARFAERRGEIVRYLPDVSVWTGVPVHPTEQDWADIAALLGPGAGFRVDPSAVLPRGWHDLVGAGGVQLTGEAVLGRPDPEAVLLTAEDVPAMLDLVARTKPGPFLPRTIELGTYLGIRREGRLVAMAGERLHPPGWTEISAVCTEPEYRGQGLGRRLVLAVAHGIRQRGETPMLHAAATNTGAIALYEHLGFRLRDRGAIRFAQVPQRLAV</sequence>
<name>A0A175S0F2_9MICO</name>
<dbReference type="InterPro" id="IPR016181">
    <property type="entry name" value="Acyl_CoA_acyltransferase"/>
</dbReference>
<dbReference type="PROSITE" id="PS51186">
    <property type="entry name" value="GNAT"/>
    <property type="match status" value="1"/>
</dbReference>
<organism evidence="4 5">
    <name type="scientific">Curtobacterium luteum</name>
    <dbReference type="NCBI Taxonomy" id="33881"/>
    <lineage>
        <taxon>Bacteria</taxon>
        <taxon>Bacillati</taxon>
        <taxon>Actinomycetota</taxon>
        <taxon>Actinomycetes</taxon>
        <taxon>Micrococcales</taxon>
        <taxon>Microbacteriaceae</taxon>
        <taxon>Curtobacterium</taxon>
    </lineage>
</organism>
<dbReference type="Pfam" id="PF08445">
    <property type="entry name" value="FR47"/>
    <property type="match status" value="1"/>
</dbReference>
<evidence type="ECO:0000313" key="4">
    <source>
        <dbReference type="EMBL" id="KTR09134.1"/>
    </source>
</evidence>
<protein>
    <submittedName>
        <fullName evidence="4">Acetyltransferase</fullName>
    </submittedName>
</protein>
<dbReference type="InterPro" id="IPR013653">
    <property type="entry name" value="GCN5-like_dom"/>
</dbReference>
<dbReference type="GO" id="GO:0016747">
    <property type="term" value="F:acyltransferase activity, transferring groups other than amino-acyl groups"/>
    <property type="evidence" value="ECO:0007669"/>
    <property type="project" value="InterPro"/>
</dbReference>
<dbReference type="SUPFAM" id="SSF55729">
    <property type="entry name" value="Acyl-CoA N-acyltransferases (Nat)"/>
    <property type="match status" value="1"/>
</dbReference>
<dbReference type="PANTHER" id="PTHR43420:SF3">
    <property type="entry name" value="N-ACETYLTRANSFERASE DOMAIN-CONTAINING PROTEIN"/>
    <property type="match status" value="1"/>
</dbReference>
<accession>A0A175S0F2</accession>
<dbReference type="PANTHER" id="PTHR43420">
    <property type="entry name" value="ACETYLTRANSFERASE"/>
    <property type="match status" value="1"/>
</dbReference>
<dbReference type="Gene3D" id="3.40.630.30">
    <property type="match status" value="1"/>
</dbReference>
<feature type="domain" description="N-acetyltransferase" evidence="3">
    <location>
        <begin position="93"/>
        <end position="225"/>
    </location>
</feature>
<reference evidence="4 5" key="1">
    <citation type="journal article" date="2016" name="Front. Microbiol.">
        <title>Genomic Resource of Rice Seed Associated Bacteria.</title>
        <authorList>
            <person name="Midha S."/>
            <person name="Bansal K."/>
            <person name="Sharma S."/>
            <person name="Kumar N."/>
            <person name="Patil P.P."/>
            <person name="Chaudhry V."/>
            <person name="Patil P.B."/>
        </authorList>
    </citation>
    <scope>NUCLEOTIDE SEQUENCE [LARGE SCALE GENOMIC DNA]</scope>
    <source>
        <strain evidence="4 5">NS184</strain>
    </source>
</reference>
<proteinExistence type="predicted"/>
<evidence type="ECO:0000256" key="1">
    <source>
        <dbReference type="ARBA" id="ARBA00022679"/>
    </source>
</evidence>